<proteinExistence type="predicted"/>
<dbReference type="EMBL" id="LNIX01000016">
    <property type="protein sequence ID" value="OXA45868.1"/>
    <property type="molecule type" value="Genomic_DNA"/>
</dbReference>
<keyword evidence="1" id="KW-0472">Membrane</keyword>
<protein>
    <submittedName>
        <fullName evidence="2">Uncharacterized protein</fullName>
    </submittedName>
</protein>
<feature type="transmembrane region" description="Helical" evidence="1">
    <location>
        <begin position="45"/>
        <end position="64"/>
    </location>
</feature>
<dbReference type="Proteomes" id="UP000198287">
    <property type="component" value="Unassembled WGS sequence"/>
</dbReference>
<dbReference type="AlphaFoldDB" id="A0A226DLJ6"/>
<feature type="transmembrane region" description="Helical" evidence="1">
    <location>
        <begin position="130"/>
        <end position="155"/>
    </location>
</feature>
<feature type="transmembrane region" description="Helical" evidence="1">
    <location>
        <begin position="70"/>
        <end position="91"/>
    </location>
</feature>
<feature type="transmembrane region" description="Helical" evidence="1">
    <location>
        <begin position="251"/>
        <end position="272"/>
    </location>
</feature>
<evidence type="ECO:0000313" key="3">
    <source>
        <dbReference type="Proteomes" id="UP000198287"/>
    </source>
</evidence>
<feature type="transmembrane region" description="Helical" evidence="1">
    <location>
        <begin position="6"/>
        <end position="24"/>
    </location>
</feature>
<sequence>MAQQSLILFDTFLAILSFPGGSAVRFDSRRNLFYTTRLTKFKASLAGTLLFTQFISSSVQCLFIDHAETFEFNLCVVIVFSITLPLTAYIPHIFQPSEIVRVCNLTSNYAEMFKRNWTLKQNDKSRNTLFYVYLVIAVVSTWYYFVGSFTTYFWAELPIGWTFLISKRSKHYHTVLVMFMGSASFCLYITVAVLVILVYFFIWMSALLIPIHSTEFNATLPAHKYLTHPQFRHPTNLPLEYRKFQILHLHVMQVVGLFLIPFQAIATNFVLYTNFILIRHWNEMDYSEKNVIAFWTVGIQIFWILALHFGGKFYLDGKLNKFSWKFIPTKNSEEKKYLSRFRKSCPPLGIGYRGYFIIKPLSVLKFLKGVVRGTIFYNKNPQTPE</sequence>
<keyword evidence="1" id="KW-0812">Transmembrane</keyword>
<reference evidence="2 3" key="1">
    <citation type="submission" date="2015-12" db="EMBL/GenBank/DDBJ databases">
        <title>The genome of Folsomia candida.</title>
        <authorList>
            <person name="Faddeeva A."/>
            <person name="Derks M.F."/>
            <person name="Anvar Y."/>
            <person name="Smit S."/>
            <person name="Van Straalen N."/>
            <person name="Roelofs D."/>
        </authorList>
    </citation>
    <scope>NUCLEOTIDE SEQUENCE [LARGE SCALE GENOMIC DNA]</scope>
    <source>
        <strain evidence="2 3">VU population</strain>
        <tissue evidence="2">Whole body</tissue>
    </source>
</reference>
<gene>
    <name evidence="2" type="ORF">Fcan01_19019</name>
</gene>
<organism evidence="2 3">
    <name type="scientific">Folsomia candida</name>
    <name type="common">Springtail</name>
    <dbReference type="NCBI Taxonomy" id="158441"/>
    <lineage>
        <taxon>Eukaryota</taxon>
        <taxon>Metazoa</taxon>
        <taxon>Ecdysozoa</taxon>
        <taxon>Arthropoda</taxon>
        <taxon>Hexapoda</taxon>
        <taxon>Collembola</taxon>
        <taxon>Entomobryomorpha</taxon>
        <taxon>Isotomoidea</taxon>
        <taxon>Isotomidae</taxon>
        <taxon>Proisotominae</taxon>
        <taxon>Folsomia</taxon>
    </lineage>
</organism>
<evidence type="ECO:0000256" key="1">
    <source>
        <dbReference type="SAM" id="Phobius"/>
    </source>
</evidence>
<feature type="transmembrane region" description="Helical" evidence="1">
    <location>
        <begin position="175"/>
        <end position="202"/>
    </location>
</feature>
<name>A0A226DLJ6_FOLCA</name>
<feature type="transmembrane region" description="Helical" evidence="1">
    <location>
        <begin position="292"/>
        <end position="315"/>
    </location>
</feature>
<keyword evidence="3" id="KW-1185">Reference proteome</keyword>
<comment type="caution">
    <text evidence="2">The sequence shown here is derived from an EMBL/GenBank/DDBJ whole genome shotgun (WGS) entry which is preliminary data.</text>
</comment>
<accession>A0A226DLJ6</accession>
<keyword evidence="1" id="KW-1133">Transmembrane helix</keyword>
<evidence type="ECO:0000313" key="2">
    <source>
        <dbReference type="EMBL" id="OXA45868.1"/>
    </source>
</evidence>